<dbReference type="Gene3D" id="3.10.580.10">
    <property type="entry name" value="CBS-domain"/>
    <property type="match status" value="1"/>
</dbReference>
<dbReference type="GO" id="GO:0015095">
    <property type="term" value="F:magnesium ion transmembrane transporter activity"/>
    <property type="evidence" value="ECO:0007669"/>
    <property type="project" value="UniProtKB-UniRule"/>
</dbReference>
<dbReference type="InterPro" id="IPR006668">
    <property type="entry name" value="Mg_transptr_MgtE_intracell_dom"/>
</dbReference>
<feature type="domain" description="CBS" evidence="10">
    <location>
        <begin position="127"/>
        <end position="188"/>
    </location>
</feature>
<comment type="subunit">
    <text evidence="9">Homodimer.</text>
</comment>
<dbReference type="Pfam" id="PF01769">
    <property type="entry name" value="MgtE"/>
    <property type="match status" value="1"/>
</dbReference>
<dbReference type="Gene3D" id="1.25.60.10">
    <property type="entry name" value="MgtE N-terminal domain-like"/>
    <property type="match status" value="1"/>
</dbReference>
<feature type="transmembrane region" description="Helical" evidence="9">
    <location>
        <begin position="383"/>
        <end position="412"/>
    </location>
</feature>
<dbReference type="GO" id="GO:0046872">
    <property type="term" value="F:metal ion binding"/>
    <property type="evidence" value="ECO:0007669"/>
    <property type="project" value="UniProtKB-KW"/>
</dbReference>
<keyword evidence="3 9" id="KW-0813">Transport</keyword>
<dbReference type="PANTHER" id="PTHR43773:SF1">
    <property type="entry name" value="MAGNESIUM TRANSPORTER MGTE"/>
    <property type="match status" value="1"/>
</dbReference>
<comment type="subcellular location">
    <subcellularLocation>
        <location evidence="9">Cell membrane</location>
        <topology evidence="9">Multi-pass membrane protein</topology>
    </subcellularLocation>
    <subcellularLocation>
        <location evidence="1">Membrane</location>
        <topology evidence="1">Multi-pass membrane protein</topology>
    </subcellularLocation>
</comment>
<evidence type="ECO:0000313" key="11">
    <source>
        <dbReference type="EMBL" id="GAL99456.1"/>
    </source>
</evidence>
<dbReference type="RefSeq" id="WP_042482682.1">
    <property type="nucleotide sequence ID" value="NZ_BBPI01000003.1"/>
</dbReference>
<feature type="transmembrane region" description="Helical" evidence="9">
    <location>
        <begin position="350"/>
        <end position="371"/>
    </location>
</feature>
<feature type="transmembrane region" description="Helical" evidence="9">
    <location>
        <begin position="424"/>
        <end position="447"/>
    </location>
</feature>
<dbReference type="GO" id="GO:0005886">
    <property type="term" value="C:plasma membrane"/>
    <property type="evidence" value="ECO:0007669"/>
    <property type="project" value="UniProtKB-SubCell"/>
</dbReference>
<keyword evidence="8" id="KW-0129">CBS domain</keyword>
<evidence type="ECO:0000256" key="4">
    <source>
        <dbReference type="ARBA" id="ARBA00022692"/>
    </source>
</evidence>
<dbReference type="Gene3D" id="1.10.357.20">
    <property type="entry name" value="SLC41 divalent cation transporters, integral membrane domain"/>
    <property type="match status" value="1"/>
</dbReference>
<gene>
    <name evidence="11" type="ORF">SP5_003_00110</name>
</gene>
<keyword evidence="7 9" id="KW-0472">Membrane</keyword>
<dbReference type="CDD" id="cd04606">
    <property type="entry name" value="CBS_pair_Mg_transporter"/>
    <property type="match status" value="1"/>
</dbReference>
<evidence type="ECO:0000256" key="8">
    <source>
        <dbReference type="PROSITE-ProRule" id="PRU00703"/>
    </source>
</evidence>
<feature type="domain" description="CBS" evidence="10">
    <location>
        <begin position="190"/>
        <end position="248"/>
    </location>
</feature>
<dbReference type="Pfam" id="PF03448">
    <property type="entry name" value="MgtE_N"/>
    <property type="match status" value="1"/>
</dbReference>
<dbReference type="SUPFAM" id="SSF161093">
    <property type="entry name" value="MgtE membrane domain-like"/>
    <property type="match status" value="1"/>
</dbReference>
<accession>A0A0A1W2M9</accession>
<evidence type="ECO:0000256" key="2">
    <source>
        <dbReference type="ARBA" id="ARBA00009749"/>
    </source>
</evidence>
<dbReference type="InterPro" id="IPR046342">
    <property type="entry name" value="CBS_dom_sf"/>
</dbReference>
<evidence type="ECO:0000313" key="12">
    <source>
        <dbReference type="Proteomes" id="UP000032305"/>
    </source>
</evidence>
<comment type="caution">
    <text evidence="11">The sequence shown here is derived from an EMBL/GenBank/DDBJ whole genome shotgun (WGS) entry which is preliminary data.</text>
</comment>
<dbReference type="EMBL" id="BBPI01000003">
    <property type="protein sequence ID" value="GAL99456.1"/>
    <property type="molecule type" value="Genomic_DNA"/>
</dbReference>
<keyword evidence="4 9" id="KW-0812">Transmembrane</keyword>
<dbReference type="InterPro" id="IPR036739">
    <property type="entry name" value="SLC41_membr_dom_sf"/>
</dbReference>
<comment type="function">
    <text evidence="9">Acts as a magnesium transporter.</text>
</comment>
<dbReference type="OrthoDB" id="9790355at2"/>
<reference evidence="11 12" key="1">
    <citation type="submission" date="2014-11" db="EMBL/GenBank/DDBJ databases">
        <title>Whole genome shotgun sequence of Sphingomonas parapaucimobilis NBRC 15100.</title>
        <authorList>
            <person name="Katano-Makiyama Y."/>
            <person name="Hosoyama A."/>
            <person name="Hashimoto M."/>
            <person name="Hosoyama Y."/>
            <person name="Noguchi M."/>
            <person name="Numata M."/>
            <person name="Tsuchikane K."/>
            <person name="Hirakata S."/>
            <person name="Uohara A."/>
            <person name="Shimodaira J."/>
            <person name="Ohji S."/>
            <person name="Ichikawa N."/>
            <person name="Kimura A."/>
            <person name="Yamazoe A."/>
            <person name="Fujita N."/>
        </authorList>
    </citation>
    <scope>NUCLEOTIDE SEQUENCE [LARGE SCALE GENOMIC DNA]</scope>
    <source>
        <strain evidence="11 12">NBRC 15100</strain>
    </source>
</reference>
<dbReference type="eggNOG" id="COG2239">
    <property type="taxonomic scope" value="Bacteria"/>
</dbReference>
<dbReference type="NCBIfam" id="TIGR00400">
    <property type="entry name" value="mgtE"/>
    <property type="match status" value="1"/>
</dbReference>
<dbReference type="PROSITE" id="PS51371">
    <property type="entry name" value="CBS"/>
    <property type="match status" value="2"/>
</dbReference>
<dbReference type="Pfam" id="PF00571">
    <property type="entry name" value="CBS"/>
    <property type="match status" value="1"/>
</dbReference>
<name>A0A0A1W2M9_9SPHN</name>
<protein>
    <recommendedName>
        <fullName evidence="9">Magnesium transporter MgtE</fullName>
    </recommendedName>
</protein>
<dbReference type="SUPFAM" id="SSF54631">
    <property type="entry name" value="CBS-domain pair"/>
    <property type="match status" value="1"/>
</dbReference>
<keyword evidence="9" id="KW-1003">Cell membrane</keyword>
<keyword evidence="5 9" id="KW-0460">Magnesium</keyword>
<evidence type="ECO:0000256" key="6">
    <source>
        <dbReference type="ARBA" id="ARBA00022989"/>
    </source>
</evidence>
<dbReference type="SUPFAM" id="SSF158791">
    <property type="entry name" value="MgtE N-terminal domain-like"/>
    <property type="match status" value="1"/>
</dbReference>
<evidence type="ECO:0000259" key="10">
    <source>
        <dbReference type="PROSITE" id="PS51371"/>
    </source>
</evidence>
<dbReference type="PANTHER" id="PTHR43773">
    <property type="entry name" value="MAGNESIUM TRANSPORTER MGTE"/>
    <property type="match status" value="1"/>
</dbReference>
<evidence type="ECO:0000256" key="5">
    <source>
        <dbReference type="ARBA" id="ARBA00022842"/>
    </source>
</evidence>
<sequence>MVNDLIAGVAAGFRSSRRGLSIADLVDTLQSLSVEEAADALTQMPDARAVAVLDSPELRSAADILAHLTPARAAALLSQMAEDRAADVLTDMDEDDALAIRAELPAPVLASIDTLLHWPPDSAGGMMTTEYVASSADATVADVLAHIRTVERSRETVYSVFLLEPQGRLVATVSLRQLIAAEPTSRAIDLARGHDPITVAPSTDREEVAHLIRRHDLLALPVVDEQGRPMGIVTVDDVLDALVAAHTEDTQKFGGVEALDGPYLETGFLAMIRKRAGWLSILFFSEMLTASAMQHFESELERAVVLTLFIPLIMSSGGNSGSQATSLIIRALALGQVRLRDWWRVALRELPAGMTLGAILGLLGMARIALWQTLGFYDYGPHWVLVATTVGTGLVGIVTFGSLAGSMLPFLLQRLGFDPASASAPFVATLVDVTGLVIYFSIALAILSGTLL</sequence>
<proteinExistence type="inferred from homology"/>
<dbReference type="InterPro" id="IPR006669">
    <property type="entry name" value="MgtE_transporter"/>
</dbReference>
<dbReference type="InterPro" id="IPR000644">
    <property type="entry name" value="CBS_dom"/>
</dbReference>
<dbReference type="Proteomes" id="UP000032305">
    <property type="component" value="Unassembled WGS sequence"/>
</dbReference>
<evidence type="ECO:0000256" key="3">
    <source>
        <dbReference type="ARBA" id="ARBA00022448"/>
    </source>
</evidence>
<dbReference type="SMART" id="SM00924">
    <property type="entry name" value="MgtE_N"/>
    <property type="match status" value="1"/>
</dbReference>
<evidence type="ECO:0000256" key="7">
    <source>
        <dbReference type="ARBA" id="ARBA00023136"/>
    </source>
</evidence>
<evidence type="ECO:0000256" key="9">
    <source>
        <dbReference type="RuleBase" id="RU362011"/>
    </source>
</evidence>
<evidence type="ECO:0000256" key="1">
    <source>
        <dbReference type="ARBA" id="ARBA00004141"/>
    </source>
</evidence>
<comment type="similarity">
    <text evidence="2 9">Belongs to the SLC41A transporter family.</text>
</comment>
<dbReference type="InterPro" id="IPR006667">
    <property type="entry name" value="SLC41_membr_dom"/>
</dbReference>
<dbReference type="InterPro" id="IPR038076">
    <property type="entry name" value="MgtE_N_sf"/>
</dbReference>
<dbReference type="AlphaFoldDB" id="A0A0A1W2M9"/>
<keyword evidence="12" id="KW-1185">Reference proteome</keyword>
<keyword evidence="6 9" id="KW-1133">Transmembrane helix</keyword>
<dbReference type="SMART" id="SM00116">
    <property type="entry name" value="CBS"/>
    <property type="match status" value="2"/>
</dbReference>
<comment type="caution">
    <text evidence="9">Lacks conserved residue(s) required for the propagation of feature annotation.</text>
</comment>
<organism evidence="11 12">
    <name type="scientific">Sphingomonas parapaucimobilis NBRC 15100</name>
    <dbReference type="NCBI Taxonomy" id="1219049"/>
    <lineage>
        <taxon>Bacteria</taxon>
        <taxon>Pseudomonadati</taxon>
        <taxon>Pseudomonadota</taxon>
        <taxon>Alphaproteobacteria</taxon>
        <taxon>Sphingomonadales</taxon>
        <taxon>Sphingomonadaceae</taxon>
        <taxon>Sphingomonas</taxon>
    </lineage>
</organism>
<keyword evidence="9" id="KW-0479">Metal-binding</keyword>